<accession>A0A432WFX3</accession>
<dbReference type="Proteomes" id="UP000288405">
    <property type="component" value="Unassembled WGS sequence"/>
</dbReference>
<dbReference type="OrthoDB" id="6399722at2"/>
<name>A0A432WFX3_9GAMM</name>
<evidence type="ECO:0000256" key="1">
    <source>
        <dbReference type="SAM" id="SignalP"/>
    </source>
</evidence>
<organism evidence="2 3">
    <name type="scientific">Aliidiomarina sanyensis</name>
    <dbReference type="NCBI Taxonomy" id="1249555"/>
    <lineage>
        <taxon>Bacteria</taxon>
        <taxon>Pseudomonadati</taxon>
        <taxon>Pseudomonadota</taxon>
        <taxon>Gammaproteobacteria</taxon>
        <taxon>Alteromonadales</taxon>
        <taxon>Idiomarinaceae</taxon>
        <taxon>Aliidiomarina</taxon>
    </lineage>
</organism>
<evidence type="ECO:0008006" key="4">
    <source>
        <dbReference type="Google" id="ProtNLM"/>
    </source>
</evidence>
<feature type="signal peptide" evidence="1">
    <location>
        <begin position="1"/>
        <end position="23"/>
    </location>
</feature>
<protein>
    <recommendedName>
        <fullName evidence="4">Lipoprotein</fullName>
    </recommendedName>
</protein>
<dbReference type="RefSeq" id="WP_126777084.1">
    <property type="nucleotide sequence ID" value="NZ_PIPM01000007.1"/>
</dbReference>
<proteinExistence type="predicted"/>
<evidence type="ECO:0000313" key="3">
    <source>
        <dbReference type="Proteomes" id="UP000288405"/>
    </source>
</evidence>
<gene>
    <name evidence="2" type="ORF">CWE11_07960</name>
</gene>
<feature type="chain" id="PRO_5019300689" description="Lipoprotein" evidence="1">
    <location>
        <begin position="24"/>
        <end position="147"/>
    </location>
</feature>
<comment type="caution">
    <text evidence="2">The sequence shown here is derived from an EMBL/GenBank/DDBJ whole genome shotgun (WGS) entry which is preliminary data.</text>
</comment>
<keyword evidence="1" id="KW-0732">Signal</keyword>
<keyword evidence="3" id="KW-1185">Reference proteome</keyword>
<dbReference type="EMBL" id="PIPM01000007">
    <property type="protein sequence ID" value="RUO32700.1"/>
    <property type="molecule type" value="Genomic_DNA"/>
</dbReference>
<sequence>MTQILRGIVFALSVALIAGCASATGDADERAVVLEQNPQTLRAFRDDPGMADFRHSGPIDIVWYDNTLRDQHIAFAAMPRGSEMPAELAQAERHIRRAMNYPVRFGVSGNRLWVEPRGADVDYRYVVAALAGTGLFTRVQAGHLIYQ</sequence>
<dbReference type="PROSITE" id="PS51257">
    <property type="entry name" value="PROKAR_LIPOPROTEIN"/>
    <property type="match status" value="1"/>
</dbReference>
<evidence type="ECO:0000313" key="2">
    <source>
        <dbReference type="EMBL" id="RUO32700.1"/>
    </source>
</evidence>
<reference evidence="2 3" key="1">
    <citation type="journal article" date="2011" name="Front. Microbiol.">
        <title>Genomic signatures of strain selection and enhancement in Bacillus atrophaeus var. globigii, a historical biowarfare simulant.</title>
        <authorList>
            <person name="Gibbons H.S."/>
            <person name="Broomall S.M."/>
            <person name="McNew L.A."/>
            <person name="Daligault H."/>
            <person name="Chapman C."/>
            <person name="Bruce D."/>
            <person name="Karavis M."/>
            <person name="Krepps M."/>
            <person name="McGregor P.A."/>
            <person name="Hong C."/>
            <person name="Park K.H."/>
            <person name="Akmal A."/>
            <person name="Feldman A."/>
            <person name="Lin J.S."/>
            <person name="Chang W.E."/>
            <person name="Higgs B.W."/>
            <person name="Demirev P."/>
            <person name="Lindquist J."/>
            <person name="Liem A."/>
            <person name="Fochler E."/>
            <person name="Read T.D."/>
            <person name="Tapia R."/>
            <person name="Johnson S."/>
            <person name="Bishop-Lilly K.A."/>
            <person name="Detter C."/>
            <person name="Han C."/>
            <person name="Sozhamannan S."/>
            <person name="Rosenzweig C.N."/>
            <person name="Skowronski E.W."/>
        </authorList>
    </citation>
    <scope>NUCLEOTIDE SEQUENCE [LARGE SCALE GENOMIC DNA]</scope>
    <source>
        <strain evidence="2 3">GYP-17</strain>
    </source>
</reference>
<dbReference type="AlphaFoldDB" id="A0A432WFX3"/>